<dbReference type="PROSITE" id="PS50030">
    <property type="entry name" value="UBA"/>
    <property type="match status" value="1"/>
</dbReference>
<dbReference type="SUPFAM" id="SSF46934">
    <property type="entry name" value="UBA-like"/>
    <property type="match status" value="1"/>
</dbReference>
<dbReference type="EMBL" id="LR900152">
    <property type="protein sequence ID" value="CAD7244427.1"/>
    <property type="molecule type" value="Genomic_DNA"/>
</dbReference>
<evidence type="ECO:0000256" key="1">
    <source>
        <dbReference type="SAM" id="Coils"/>
    </source>
</evidence>
<reference evidence="4" key="1">
    <citation type="submission" date="2020-11" db="EMBL/GenBank/DDBJ databases">
        <authorList>
            <person name="Tran Van P."/>
        </authorList>
    </citation>
    <scope>NUCLEOTIDE SEQUENCE</scope>
</reference>
<dbReference type="PROSITE" id="PS50053">
    <property type="entry name" value="UBIQUITIN_2"/>
    <property type="match status" value="1"/>
</dbReference>
<proteinExistence type="predicted"/>
<dbReference type="InterPro" id="IPR015940">
    <property type="entry name" value="UBA"/>
</dbReference>
<feature type="coiled-coil region" evidence="1">
    <location>
        <begin position="406"/>
        <end position="435"/>
    </location>
</feature>
<dbReference type="Proteomes" id="UP000677054">
    <property type="component" value="Unassembled WGS sequence"/>
</dbReference>
<dbReference type="PANTHER" id="PTHR12948:SF3">
    <property type="entry name" value="NEDD8 ULTIMATE BUSTER 1"/>
    <property type="match status" value="1"/>
</dbReference>
<dbReference type="InterPro" id="IPR000626">
    <property type="entry name" value="Ubiquitin-like_dom"/>
</dbReference>
<sequence>MSIPERNRSLVDDSIARRIRGCLNRDQINLWVAPYFDSEQHQSNDPMMQELTRRYAAELEISLEKVYESLQHLQCHALEKLRAREEFHKSGLATLRINIAYGAQDSRLQTLKTNLDINGRELRNLISTNFSVDASRLKLIVKGNVIEDESSLQSQGVRHEAQVLALLLTEAETVAVMAQEEEKRKEVDRIKQDAKHLSHKNAMEDDYYFQVVTDQAGKAIKLPPEEKQALVVAMMLHEQGRTALKKDDFAAALLFFLEADNEYRSGIQFLHLLDAVDNYALLNLDISWCYLCLQSISDLPDAEKRLQKCENSLKHSYGKDMERVLALKGNVGNEAALFLRLHLLQGIVAFHQNKLQLANQLFALVESEMDQLRVDDSKLSHMIEFGFSEAEGRLGLRAMGNNLELAVSYMLQKRDEKEERKRKEEEDRQKFLKQEKLAAAALRHSNNNMNAALNVLMESPELLDLTDSQEDREDLSHLFSADRIAQNCLLNLLEPRDLEEPEIINMVNVKRYAEESKIVDRIGGMGLDPGLVQQVVGQHRGSLEEVVRNLVEMQMGSGTSQDSIERSFLQALNLLASTPGTRSESSASSRVRSTAEDYAAWRRLRKDMPQHDDDYLNLTLAMEETFLQRYKQLLLETLSPKTQ</sequence>
<dbReference type="CDD" id="cd14291">
    <property type="entry name" value="UBA1_NUB1_like"/>
    <property type="match status" value="1"/>
</dbReference>
<keyword evidence="1" id="KW-0175">Coiled coil</keyword>
<dbReference type="Pfam" id="PF00627">
    <property type="entry name" value="UBA"/>
    <property type="match status" value="1"/>
</dbReference>
<evidence type="ECO:0000259" key="2">
    <source>
        <dbReference type="PROSITE" id="PS50030"/>
    </source>
</evidence>
<gene>
    <name evidence="4" type="ORF">DSTB1V02_LOCUS4323</name>
</gene>
<dbReference type="InterPro" id="IPR039749">
    <property type="entry name" value="NUB1"/>
</dbReference>
<dbReference type="InterPro" id="IPR029071">
    <property type="entry name" value="Ubiquitin-like_domsf"/>
</dbReference>
<dbReference type="Pfam" id="PF18037">
    <property type="entry name" value="Ubiquitin_5"/>
    <property type="match status" value="1"/>
</dbReference>
<dbReference type="EMBL" id="CAJPEV010000635">
    <property type="protein sequence ID" value="CAG0887119.1"/>
    <property type="molecule type" value="Genomic_DNA"/>
</dbReference>
<evidence type="ECO:0000259" key="3">
    <source>
        <dbReference type="PROSITE" id="PS50053"/>
    </source>
</evidence>
<evidence type="ECO:0000313" key="5">
    <source>
        <dbReference type="Proteomes" id="UP000677054"/>
    </source>
</evidence>
<keyword evidence="5" id="KW-1185">Reference proteome</keyword>
<dbReference type="Gene3D" id="1.10.8.10">
    <property type="entry name" value="DNA helicase RuvA subunit, C-terminal domain"/>
    <property type="match status" value="1"/>
</dbReference>
<evidence type="ECO:0000313" key="4">
    <source>
        <dbReference type="EMBL" id="CAD7244427.1"/>
    </source>
</evidence>
<dbReference type="SUPFAM" id="SSF54236">
    <property type="entry name" value="Ubiquitin-like"/>
    <property type="match status" value="1"/>
</dbReference>
<dbReference type="Gene3D" id="3.10.20.90">
    <property type="entry name" value="Phosphatidylinositol 3-kinase Catalytic Subunit, Chain A, domain 1"/>
    <property type="match status" value="1"/>
</dbReference>
<organism evidence="4">
    <name type="scientific">Darwinula stevensoni</name>
    <dbReference type="NCBI Taxonomy" id="69355"/>
    <lineage>
        <taxon>Eukaryota</taxon>
        <taxon>Metazoa</taxon>
        <taxon>Ecdysozoa</taxon>
        <taxon>Arthropoda</taxon>
        <taxon>Crustacea</taxon>
        <taxon>Oligostraca</taxon>
        <taxon>Ostracoda</taxon>
        <taxon>Podocopa</taxon>
        <taxon>Podocopida</taxon>
        <taxon>Darwinulocopina</taxon>
        <taxon>Darwinuloidea</taxon>
        <taxon>Darwinulidae</taxon>
        <taxon>Darwinula</taxon>
    </lineage>
</organism>
<dbReference type="OrthoDB" id="434245at2759"/>
<dbReference type="SMART" id="SM00165">
    <property type="entry name" value="UBA"/>
    <property type="match status" value="2"/>
</dbReference>
<feature type="domain" description="Ubiquitin-like" evidence="3">
    <location>
        <begin position="95"/>
        <end position="167"/>
    </location>
</feature>
<accession>A0A7R8XAV5</accession>
<evidence type="ECO:0008006" key="6">
    <source>
        <dbReference type="Google" id="ProtNLM"/>
    </source>
</evidence>
<name>A0A7R8XAV5_9CRUS</name>
<protein>
    <recommendedName>
        <fullName evidence="6">NEDD8 ultimate buster 1</fullName>
    </recommendedName>
</protein>
<dbReference type="GO" id="GO:2000058">
    <property type="term" value="P:regulation of ubiquitin-dependent protein catabolic process"/>
    <property type="evidence" value="ECO:0007669"/>
    <property type="project" value="TreeGrafter"/>
</dbReference>
<dbReference type="InterPro" id="IPR009060">
    <property type="entry name" value="UBA-like_sf"/>
</dbReference>
<feature type="domain" description="UBA" evidence="2">
    <location>
        <begin position="373"/>
        <end position="413"/>
    </location>
</feature>
<dbReference type="InterPro" id="IPR041207">
    <property type="entry name" value="NUB1_ubiquitin-like_dom"/>
</dbReference>
<dbReference type="AlphaFoldDB" id="A0A7R8XAV5"/>
<dbReference type="CDD" id="cd17062">
    <property type="entry name" value="Ubl_NUB1"/>
    <property type="match status" value="1"/>
</dbReference>
<dbReference type="PANTHER" id="PTHR12948">
    <property type="entry name" value="NEDD8 ULTIMATE BUSTER-1 BS4 PROTEIN"/>
    <property type="match status" value="1"/>
</dbReference>